<dbReference type="InterPro" id="IPR000704">
    <property type="entry name" value="Casein_kinase_II_reg-sub"/>
</dbReference>
<dbReference type="SUPFAM" id="SSF57798">
    <property type="entry name" value="Casein kinase II beta subunit"/>
    <property type="match status" value="1"/>
</dbReference>
<feature type="region of interest" description="Disordered" evidence="3">
    <location>
        <begin position="219"/>
        <end position="276"/>
    </location>
</feature>
<organism evidence="4 5">
    <name type="scientific">Tetraparma gracilis</name>
    <dbReference type="NCBI Taxonomy" id="2962635"/>
    <lineage>
        <taxon>Eukaryota</taxon>
        <taxon>Sar</taxon>
        <taxon>Stramenopiles</taxon>
        <taxon>Ochrophyta</taxon>
        <taxon>Bolidophyceae</taxon>
        <taxon>Parmales</taxon>
        <taxon>Triparmaceae</taxon>
        <taxon>Tetraparma</taxon>
    </lineage>
</organism>
<dbReference type="Pfam" id="PF01214">
    <property type="entry name" value="CK_II_beta"/>
    <property type="match status" value="1"/>
</dbReference>
<proteinExistence type="inferred from homology"/>
<protein>
    <recommendedName>
        <fullName evidence="2">Casein kinase II subunit beta</fullName>
        <shortName evidence="2">CK II beta</shortName>
    </recommendedName>
</protein>
<dbReference type="Proteomes" id="UP001165060">
    <property type="component" value="Unassembled WGS sequence"/>
</dbReference>
<gene>
    <name evidence="4" type="ORF">TeGR_g8838</name>
</gene>
<name>A0ABQ6N2D5_9STRA</name>
<dbReference type="EMBL" id="BRYB01003562">
    <property type="protein sequence ID" value="GMI38783.1"/>
    <property type="molecule type" value="Genomic_DNA"/>
</dbReference>
<accession>A0ABQ6N2D5</accession>
<dbReference type="PANTHER" id="PTHR11740:SF0">
    <property type="entry name" value="CASEIN KINASE II SUBUNIT BETA"/>
    <property type="match status" value="1"/>
</dbReference>
<dbReference type="InterPro" id="IPR016149">
    <property type="entry name" value="Casein_kin_II_reg-sub_N"/>
</dbReference>
<feature type="non-terminal residue" evidence="4">
    <location>
        <position position="1"/>
    </location>
</feature>
<evidence type="ECO:0000256" key="3">
    <source>
        <dbReference type="SAM" id="MobiDB-lite"/>
    </source>
</evidence>
<evidence type="ECO:0000256" key="1">
    <source>
        <dbReference type="ARBA" id="ARBA00006941"/>
    </source>
</evidence>
<comment type="subunit">
    <text evidence="2">Tetramer of two alpha and two beta subunits.</text>
</comment>
<comment type="similarity">
    <text evidence="1 2">Belongs to the casein kinase 2 subunit beta family.</text>
</comment>
<sequence>VNWFIGLASNRHLARVDPSFISDSFNLYGLRAQVPSFTAALAVILDQGFESDSSTSEQDVNAAAGSLYGFIHGRWILTAQGLEAVHHKFKAADYGLCPCCRFNLLPTGLSDVPNSSRSVLYCASCARTFQPPPDQQHDSAFFGTSMPSMFFMAYPSHVPHKPSAPPPADPPALEALAFLQAHDPYPYTPTVFGFKVHQTSPSLPSHVRDYRGFLRRAAKGNGGGGAGVVSENGEGGGAGKAPGGAPPQAEEGGRGPGKAKREEEGGGGRGAKAPRK</sequence>
<feature type="compositionally biased region" description="Gly residues" evidence="3">
    <location>
        <begin position="220"/>
        <end position="242"/>
    </location>
</feature>
<dbReference type="InterPro" id="IPR035991">
    <property type="entry name" value="Casein_kinase_II_beta-like"/>
</dbReference>
<dbReference type="PRINTS" id="PR00472">
    <property type="entry name" value="CASNKINASEII"/>
</dbReference>
<dbReference type="Gene3D" id="1.10.1820.10">
    <property type="entry name" value="protein kinase ck2 holoenzyme, chain C, domain 1"/>
    <property type="match status" value="1"/>
</dbReference>
<keyword evidence="5" id="KW-1185">Reference proteome</keyword>
<dbReference type="PANTHER" id="PTHR11740">
    <property type="entry name" value="CASEIN KINASE II SUBUNIT BETA"/>
    <property type="match status" value="1"/>
</dbReference>
<dbReference type="SMART" id="SM01085">
    <property type="entry name" value="CK_II_beta"/>
    <property type="match status" value="1"/>
</dbReference>
<reference evidence="4 5" key="1">
    <citation type="journal article" date="2023" name="Commun. Biol.">
        <title>Genome analysis of Parmales, the sister group of diatoms, reveals the evolutionary specialization of diatoms from phago-mixotrophs to photoautotrophs.</title>
        <authorList>
            <person name="Ban H."/>
            <person name="Sato S."/>
            <person name="Yoshikawa S."/>
            <person name="Yamada K."/>
            <person name="Nakamura Y."/>
            <person name="Ichinomiya M."/>
            <person name="Sato N."/>
            <person name="Blanc-Mathieu R."/>
            <person name="Endo H."/>
            <person name="Kuwata A."/>
            <person name="Ogata H."/>
        </authorList>
    </citation>
    <scope>NUCLEOTIDE SEQUENCE [LARGE SCALE GENOMIC DNA]</scope>
</reference>
<evidence type="ECO:0000313" key="5">
    <source>
        <dbReference type="Proteomes" id="UP001165060"/>
    </source>
</evidence>
<comment type="caution">
    <text evidence="4">The sequence shown here is derived from an EMBL/GenBank/DDBJ whole genome shotgun (WGS) entry which is preliminary data.</text>
</comment>
<evidence type="ECO:0000256" key="2">
    <source>
        <dbReference type="RuleBase" id="RU361268"/>
    </source>
</evidence>
<evidence type="ECO:0000313" key="4">
    <source>
        <dbReference type="EMBL" id="GMI38783.1"/>
    </source>
</evidence>
<dbReference type="Gene3D" id="2.20.25.20">
    <property type="match status" value="1"/>
</dbReference>